<feature type="region of interest" description="Disordered" evidence="1">
    <location>
        <begin position="171"/>
        <end position="305"/>
    </location>
</feature>
<dbReference type="Proteomes" id="UP000245051">
    <property type="component" value="Chromosome"/>
</dbReference>
<evidence type="ECO:0000313" key="2">
    <source>
        <dbReference type="EMBL" id="AWK10027.1"/>
    </source>
</evidence>
<protein>
    <recommendedName>
        <fullName evidence="4">Helix-turn-helix domain-containing protein</fullName>
    </recommendedName>
</protein>
<reference evidence="2 3" key="1">
    <citation type="submission" date="2018-05" db="EMBL/GenBank/DDBJ databases">
        <title>Complete genome sequence of the Type Strain of Streptomyces spongiicola HNM0071, the producer of staurosporine.</title>
        <authorList>
            <person name="Zhou S."/>
            <person name="Huang X."/>
        </authorList>
    </citation>
    <scope>NUCLEOTIDE SEQUENCE [LARGE SCALE GENOMIC DNA]</scope>
    <source>
        <strain evidence="2 3">HNM0071</strain>
    </source>
</reference>
<name>A0ABM6V7K6_9ACTN</name>
<dbReference type="RefSeq" id="WP_109294978.1">
    <property type="nucleotide sequence ID" value="NZ_CP029254.1"/>
</dbReference>
<evidence type="ECO:0000256" key="1">
    <source>
        <dbReference type="SAM" id="MobiDB-lite"/>
    </source>
</evidence>
<dbReference type="EMBL" id="CP029254">
    <property type="protein sequence ID" value="AWK10027.1"/>
    <property type="molecule type" value="Genomic_DNA"/>
</dbReference>
<organism evidence="2 3">
    <name type="scientific">Streptomyces spongiicola</name>
    <dbReference type="NCBI Taxonomy" id="1690221"/>
    <lineage>
        <taxon>Bacteria</taxon>
        <taxon>Bacillati</taxon>
        <taxon>Actinomycetota</taxon>
        <taxon>Actinomycetes</taxon>
        <taxon>Kitasatosporales</taxon>
        <taxon>Streptomycetaceae</taxon>
        <taxon>Streptomyces</taxon>
    </lineage>
</organism>
<accession>A0ABM6V7K6</accession>
<feature type="compositionally biased region" description="Basic residues" evidence="1">
    <location>
        <begin position="186"/>
        <end position="196"/>
    </location>
</feature>
<evidence type="ECO:0008006" key="4">
    <source>
        <dbReference type="Google" id="ProtNLM"/>
    </source>
</evidence>
<keyword evidence="3" id="KW-1185">Reference proteome</keyword>
<sequence>MTRRPSNAHRPSVSRPGSTGLRFGMFAVCVVRDPDAELNKGKAKPLYDLLVSFADVSSRDTGQGYPYREALAACLDCTKQTIDRATKYLEQEIGLVRVVHRKVEGKEDENDANLYMVFDAWLIQGVPPSADTPPQLVARYGHTIAGFDIEAWMEEHAPDFDLTGWRAAHTARLQGQQERRAEQRRKERARRKKSKKGGGVTDDATPEDPANEGGGVTEDATGGVVEDTSGGVMGDALSKAGGREPSSTPTDGGSAGGQGAGGLVPAGASSSAEPKADSMQDGSAVDWKASPTPKQRKATKVTEARPVPGEEDVWAALEPVLTELGNRPDTRPPTLRKAVRQLLGHNTDARLTAFDAYPRRPEHALARINRGWYRAQGPERAAKDYDGPDAIRRPVGYLATALTVQECIRSECELGILLTTGEECTVCEGRAAERAVAALGTRLETETVRLAAARQAREGVARPAFEDQEQHDVLGLPEQRATWRCETPTCRRLGRGTPPEVPLCSECQEDIRMALREATDHEGPVRGRTRAVER</sequence>
<proteinExistence type="predicted"/>
<feature type="compositionally biased region" description="Gly residues" evidence="1">
    <location>
        <begin position="253"/>
        <end position="264"/>
    </location>
</feature>
<gene>
    <name evidence="2" type="ORF">DDQ41_15250</name>
</gene>
<evidence type="ECO:0000313" key="3">
    <source>
        <dbReference type="Proteomes" id="UP000245051"/>
    </source>
</evidence>